<dbReference type="InterPro" id="IPR050744">
    <property type="entry name" value="AI-2_Isomerase_LsrG"/>
</dbReference>
<sequence length="96" mass="11068">MFIVTVNFKAKPDKIEEFREAILFQAKSSRDNEAGCQQFDVVISQDDPSRFFVYEIYDDAAAFEVHKNSPHSAITGERVPDLIEERDLQIWTKIDG</sequence>
<dbReference type="RefSeq" id="WP_145197732.1">
    <property type="nucleotide sequence ID" value="NZ_CP036267.1"/>
</dbReference>
<gene>
    <name evidence="2" type="primary">lsrG</name>
    <name evidence="2" type="ORF">Mal48_17050</name>
</gene>
<dbReference type="KEGG" id="tpol:Mal48_17050"/>
<dbReference type="EMBL" id="CP036267">
    <property type="protein sequence ID" value="QDT32459.1"/>
    <property type="molecule type" value="Genomic_DNA"/>
</dbReference>
<dbReference type="PANTHER" id="PTHR33336:SF1">
    <property type="entry name" value="(4S)-4-HYDROXY-5-PHOSPHONOOXYPENTANE-2,3-DIONE ISOMERASE"/>
    <property type="match status" value="1"/>
</dbReference>
<protein>
    <submittedName>
        <fullName evidence="2">Autoinducer 2-degrading protein LsrG</fullName>
    </submittedName>
</protein>
<dbReference type="OrthoDB" id="5241825at2"/>
<dbReference type="Gene3D" id="3.30.70.100">
    <property type="match status" value="1"/>
</dbReference>
<keyword evidence="3" id="KW-1185">Reference proteome</keyword>
<name>A0A517QLH4_9PLAN</name>
<dbReference type="PROSITE" id="PS51725">
    <property type="entry name" value="ABM"/>
    <property type="match status" value="1"/>
</dbReference>
<dbReference type="PANTHER" id="PTHR33336">
    <property type="entry name" value="QUINOL MONOOXYGENASE YGIN-RELATED"/>
    <property type="match status" value="1"/>
</dbReference>
<dbReference type="Proteomes" id="UP000315724">
    <property type="component" value="Chromosome"/>
</dbReference>
<dbReference type="GO" id="GO:0005829">
    <property type="term" value="C:cytosol"/>
    <property type="evidence" value="ECO:0007669"/>
    <property type="project" value="TreeGrafter"/>
</dbReference>
<feature type="domain" description="ABM" evidence="1">
    <location>
        <begin position="2"/>
        <end position="91"/>
    </location>
</feature>
<dbReference type="AlphaFoldDB" id="A0A517QLH4"/>
<organism evidence="2 3">
    <name type="scientific">Thalassoglobus polymorphus</name>
    <dbReference type="NCBI Taxonomy" id="2527994"/>
    <lineage>
        <taxon>Bacteria</taxon>
        <taxon>Pseudomonadati</taxon>
        <taxon>Planctomycetota</taxon>
        <taxon>Planctomycetia</taxon>
        <taxon>Planctomycetales</taxon>
        <taxon>Planctomycetaceae</taxon>
        <taxon>Thalassoglobus</taxon>
    </lineage>
</organism>
<reference evidence="2 3" key="1">
    <citation type="submission" date="2019-02" db="EMBL/GenBank/DDBJ databases">
        <title>Deep-cultivation of Planctomycetes and their phenomic and genomic characterization uncovers novel biology.</title>
        <authorList>
            <person name="Wiegand S."/>
            <person name="Jogler M."/>
            <person name="Boedeker C."/>
            <person name="Pinto D."/>
            <person name="Vollmers J."/>
            <person name="Rivas-Marin E."/>
            <person name="Kohn T."/>
            <person name="Peeters S.H."/>
            <person name="Heuer A."/>
            <person name="Rast P."/>
            <person name="Oberbeckmann S."/>
            <person name="Bunk B."/>
            <person name="Jeske O."/>
            <person name="Meyerdierks A."/>
            <person name="Storesund J.E."/>
            <person name="Kallscheuer N."/>
            <person name="Luecker S."/>
            <person name="Lage O.M."/>
            <person name="Pohl T."/>
            <person name="Merkel B.J."/>
            <person name="Hornburger P."/>
            <person name="Mueller R.-W."/>
            <person name="Bruemmer F."/>
            <person name="Labrenz M."/>
            <person name="Spormann A.M."/>
            <person name="Op den Camp H."/>
            <person name="Overmann J."/>
            <person name="Amann R."/>
            <person name="Jetten M.S.M."/>
            <person name="Mascher T."/>
            <person name="Medema M.H."/>
            <person name="Devos D.P."/>
            <person name="Kaster A.-K."/>
            <person name="Ovreas L."/>
            <person name="Rohde M."/>
            <person name="Galperin M.Y."/>
            <person name="Jogler C."/>
        </authorList>
    </citation>
    <scope>NUCLEOTIDE SEQUENCE [LARGE SCALE GENOMIC DNA]</scope>
    <source>
        <strain evidence="2 3">Mal48</strain>
    </source>
</reference>
<dbReference type="SUPFAM" id="SSF54909">
    <property type="entry name" value="Dimeric alpha+beta barrel"/>
    <property type="match status" value="1"/>
</dbReference>
<dbReference type="Pfam" id="PF03992">
    <property type="entry name" value="ABM"/>
    <property type="match status" value="1"/>
</dbReference>
<dbReference type="InterPro" id="IPR011008">
    <property type="entry name" value="Dimeric_a/b-barrel"/>
</dbReference>
<accession>A0A517QLH4</accession>
<evidence type="ECO:0000259" key="1">
    <source>
        <dbReference type="PROSITE" id="PS51725"/>
    </source>
</evidence>
<proteinExistence type="predicted"/>
<evidence type="ECO:0000313" key="3">
    <source>
        <dbReference type="Proteomes" id="UP000315724"/>
    </source>
</evidence>
<evidence type="ECO:0000313" key="2">
    <source>
        <dbReference type="EMBL" id="QDT32459.1"/>
    </source>
</evidence>
<dbReference type="GO" id="GO:0016491">
    <property type="term" value="F:oxidoreductase activity"/>
    <property type="evidence" value="ECO:0007669"/>
    <property type="project" value="TreeGrafter"/>
</dbReference>
<dbReference type="InterPro" id="IPR007138">
    <property type="entry name" value="ABM_dom"/>
</dbReference>